<proteinExistence type="predicted"/>
<gene>
    <name evidence="3" type="ORF">BE21_57505</name>
</gene>
<comment type="caution">
    <text evidence="3">The sequence shown here is derived from an EMBL/GenBank/DDBJ whole genome shotgun (WGS) entry which is preliminary data.</text>
</comment>
<reference evidence="3 4" key="1">
    <citation type="submission" date="2014-02" db="EMBL/GenBank/DDBJ databases">
        <title>The small core and large imbalanced accessory genome model reveals a collaborative survival strategy of Sorangium cellulosum strains in nature.</title>
        <authorList>
            <person name="Han K."/>
            <person name="Peng R."/>
            <person name="Blom J."/>
            <person name="Li Y.-Z."/>
        </authorList>
    </citation>
    <scope>NUCLEOTIDE SEQUENCE [LARGE SCALE GENOMIC DNA]</scope>
    <source>
        <strain evidence="3 4">So0007-03</strain>
    </source>
</reference>
<evidence type="ECO:0000256" key="1">
    <source>
        <dbReference type="SAM" id="Coils"/>
    </source>
</evidence>
<name>A0A150U381_SORCE</name>
<sequence length="538" mass="55082">MRDSAKGAGDSLTKLRASGAKELDRVASGARALTDRVKGAAAPLKSLAPVFDSVRASASRAFDKMNAAKLNTNLKAEQDNLRRLKSAMSNLNLGSSVDLAAARKLQTEIKASQEKVAQLQGRLVAAGAAGQKFNTASKDSSRFLGLAKAGAVAAAASVALIGAASLKAGSDFIQFGTRMALGPIGLERMQMASQKAQLNIRRLFLGIDSTPLVRAANRAADFFNKSNVSGQMLSKAFHSGFGALFSLVEKAVPYVENFALGAVYGALLIENAWLRAQIPLVPLTVKLEKLLGNVDWMEVAFTVGTAAAIGFAASAVLVGASLLFAASPVIILGAAIYFAIDAVSSLVDWFKNLVGAGDEAAKAATGVADRFRSVASSLGGAKGAANDNGKAIGDGLVSGMLSKVAEVTSAGAQLAKAADAGVRAEAQIRSPSRKMKTNAGFMVQGAVSGFQEGAPRVQEAAAKALVPDTGSAPRRGAMGQGGAPQATAATAPVQIVNNFYGVAADQQGVANIEAAVERVARRVFGDTAVEMGLTTEAA</sequence>
<keyword evidence="2" id="KW-0812">Transmembrane</keyword>
<evidence type="ECO:0000313" key="3">
    <source>
        <dbReference type="EMBL" id="KYG11409.1"/>
    </source>
</evidence>
<keyword evidence="2" id="KW-0472">Membrane</keyword>
<protein>
    <submittedName>
        <fullName evidence="3">Uncharacterized protein</fullName>
    </submittedName>
</protein>
<dbReference type="Proteomes" id="UP000075502">
    <property type="component" value="Unassembled WGS sequence"/>
</dbReference>
<feature type="transmembrane region" description="Helical" evidence="2">
    <location>
        <begin position="296"/>
        <end position="316"/>
    </location>
</feature>
<feature type="transmembrane region" description="Helical" evidence="2">
    <location>
        <begin position="322"/>
        <end position="340"/>
    </location>
</feature>
<keyword evidence="2" id="KW-1133">Transmembrane helix</keyword>
<organism evidence="3 4">
    <name type="scientific">Sorangium cellulosum</name>
    <name type="common">Polyangium cellulosum</name>
    <dbReference type="NCBI Taxonomy" id="56"/>
    <lineage>
        <taxon>Bacteria</taxon>
        <taxon>Pseudomonadati</taxon>
        <taxon>Myxococcota</taxon>
        <taxon>Polyangia</taxon>
        <taxon>Polyangiales</taxon>
        <taxon>Polyangiaceae</taxon>
        <taxon>Sorangium</taxon>
    </lineage>
</organism>
<evidence type="ECO:0000256" key="2">
    <source>
        <dbReference type="SAM" id="Phobius"/>
    </source>
</evidence>
<keyword evidence="1" id="KW-0175">Coiled coil</keyword>
<accession>A0A150U381</accession>
<dbReference type="EMBL" id="JEME01000030">
    <property type="protein sequence ID" value="KYG11409.1"/>
    <property type="molecule type" value="Genomic_DNA"/>
</dbReference>
<evidence type="ECO:0000313" key="4">
    <source>
        <dbReference type="Proteomes" id="UP000075502"/>
    </source>
</evidence>
<dbReference type="AlphaFoldDB" id="A0A150U381"/>
<feature type="coiled-coil region" evidence="1">
    <location>
        <begin position="67"/>
        <end position="122"/>
    </location>
</feature>